<sequence>MGWLTLLTGTDDSVADHPFSRATVGQYHTLTAAPDEQGMDAQTARDMLLDEYADRLGTGTSLCGRQALHRRLHGVTPAAPERVRALLAAPDLLAQAVQACRPLRRAEADVVPALFGAPLAPAPGWARWLSLLPVAWLASVALAFFIPLGWVAAVALTFVLVALQAAWHERTQEWDSVLLPLRSLLDVHQALGSLADTSGVLAPFVPAAVQAGKLRRLFALSIADSIPGQREYRDWLLQANVKRYFASRAAVVRHLAFLRSSYRLVAELEADCALARHLQATPFCWAQSSDGRAVGLRAVVHPLLARPAPVDFALVDGPVRSSPARTVSARVRCCVRSASTWSRRARSGSATPRRPACPRCRCTPACRARTRWTAAKAYIWRSCAGHANCWRWPGAARPCSSSTRFSAAPTTWNRCRPRRRCCTSWLATTWCWCRRTTWSWRPCCATGCGRSAWRQARTASPSARACCARPTASACWPTAVLQRTSNAMR</sequence>
<keyword evidence="1" id="KW-1133">Transmembrane helix</keyword>
<reference evidence="2 3" key="1">
    <citation type="submission" date="2023-02" db="EMBL/GenBank/DDBJ databases">
        <title>Gemone sequence of Telluria chitinolytica ACM 3522T.</title>
        <authorList>
            <person name="Frediansyah A."/>
            <person name="Miess H."/>
            <person name="Gross H."/>
        </authorList>
    </citation>
    <scope>NUCLEOTIDE SEQUENCE [LARGE SCALE GENOMIC DNA]</scope>
    <source>
        <strain evidence="2 3">ACM 3522</strain>
    </source>
</reference>
<keyword evidence="1" id="KW-0812">Transmembrane</keyword>
<organism evidence="2 3">
    <name type="scientific">Pseudoduganella chitinolytica</name>
    <dbReference type="NCBI Taxonomy" id="34070"/>
    <lineage>
        <taxon>Bacteria</taxon>
        <taxon>Pseudomonadati</taxon>
        <taxon>Pseudomonadota</taxon>
        <taxon>Betaproteobacteria</taxon>
        <taxon>Burkholderiales</taxon>
        <taxon>Oxalobacteraceae</taxon>
        <taxon>Telluria group</taxon>
        <taxon>Pseudoduganella</taxon>
    </lineage>
</organism>
<proteinExistence type="predicted"/>
<dbReference type="EMBL" id="CP119083">
    <property type="protein sequence ID" value="WEF32476.1"/>
    <property type="molecule type" value="Genomic_DNA"/>
</dbReference>
<gene>
    <name evidence="2" type="ORF">PX653_24185</name>
</gene>
<feature type="transmembrane region" description="Helical" evidence="1">
    <location>
        <begin position="134"/>
        <end position="163"/>
    </location>
</feature>
<protein>
    <recommendedName>
        <fullName evidence="4">DUF2868 domain-containing protein</fullName>
    </recommendedName>
</protein>
<evidence type="ECO:0000256" key="1">
    <source>
        <dbReference type="SAM" id="Phobius"/>
    </source>
</evidence>
<accession>A0ABY8B971</accession>
<keyword evidence="3" id="KW-1185">Reference proteome</keyword>
<keyword evidence="1" id="KW-0472">Membrane</keyword>
<evidence type="ECO:0008006" key="4">
    <source>
        <dbReference type="Google" id="ProtNLM"/>
    </source>
</evidence>
<dbReference type="Proteomes" id="UP001216510">
    <property type="component" value="Chromosome"/>
</dbReference>
<name>A0ABY8B971_9BURK</name>
<evidence type="ECO:0000313" key="3">
    <source>
        <dbReference type="Proteomes" id="UP001216510"/>
    </source>
</evidence>
<evidence type="ECO:0000313" key="2">
    <source>
        <dbReference type="EMBL" id="WEF32476.1"/>
    </source>
</evidence>